<dbReference type="AlphaFoldDB" id="A6HHR3"/>
<dbReference type="Proteomes" id="UP000234681">
    <property type="component" value="Chromosome 10"/>
</dbReference>
<name>A6HHR3_RAT</name>
<evidence type="ECO:0000313" key="2">
    <source>
        <dbReference type="Proteomes" id="UP000234681"/>
    </source>
</evidence>
<protein>
    <submittedName>
        <fullName evidence="1">RCG35053</fullName>
    </submittedName>
</protein>
<organism evidence="1 2">
    <name type="scientific">Rattus norvegicus</name>
    <name type="common">Rat</name>
    <dbReference type="NCBI Taxonomy" id="10116"/>
    <lineage>
        <taxon>Eukaryota</taxon>
        <taxon>Metazoa</taxon>
        <taxon>Chordata</taxon>
        <taxon>Craniata</taxon>
        <taxon>Vertebrata</taxon>
        <taxon>Euteleostomi</taxon>
        <taxon>Mammalia</taxon>
        <taxon>Eutheria</taxon>
        <taxon>Euarchontoglires</taxon>
        <taxon>Glires</taxon>
        <taxon>Rodentia</taxon>
        <taxon>Myomorpha</taxon>
        <taxon>Muroidea</taxon>
        <taxon>Muridae</taxon>
        <taxon>Murinae</taxon>
        <taxon>Rattus</taxon>
    </lineage>
</organism>
<gene>
    <name evidence="1" type="ORF">rCG_35053</name>
</gene>
<dbReference type="EMBL" id="CH473948">
    <property type="protein sequence ID" value="EDM05568.1"/>
    <property type="molecule type" value="Genomic_DNA"/>
</dbReference>
<accession>A6HHR3</accession>
<sequence length="38" mass="4164">MFQNSERTTASWVPRATYAISPFGGQKISSLFLGVSLD</sequence>
<proteinExistence type="predicted"/>
<evidence type="ECO:0000313" key="1">
    <source>
        <dbReference type="EMBL" id="EDM05568.1"/>
    </source>
</evidence>
<reference evidence="1 2" key="1">
    <citation type="submission" date="2005-07" db="EMBL/GenBank/DDBJ databases">
        <authorList>
            <person name="Mural R.J."/>
            <person name="Li P.W."/>
            <person name="Adams M.D."/>
            <person name="Amanatides P.G."/>
            <person name="Baden-Tillson H."/>
            <person name="Barnstead M."/>
            <person name="Chin S.H."/>
            <person name="Dew I."/>
            <person name="Evans C.A."/>
            <person name="Ferriera S."/>
            <person name="Flanigan M."/>
            <person name="Fosler C."/>
            <person name="Glodek A."/>
            <person name="Gu Z."/>
            <person name="Holt R.A."/>
            <person name="Jennings D."/>
            <person name="Kraft C.L."/>
            <person name="Lu F."/>
            <person name="Nguyen T."/>
            <person name="Nusskern D.R."/>
            <person name="Pfannkoch C.M."/>
            <person name="Sitter C."/>
            <person name="Sutton G.G."/>
            <person name="Venter J.C."/>
            <person name="Wang Z."/>
            <person name="Woodage T."/>
            <person name="Zheng X.H."/>
            <person name="Zhong F."/>
        </authorList>
    </citation>
    <scope>NUCLEOTIDE SEQUENCE [LARGE SCALE GENOMIC DNA]</scope>
    <source>
        <strain>BN</strain>
        <strain evidence="2">Sprague-Dawley</strain>
    </source>
</reference>